<dbReference type="InterPro" id="IPR011701">
    <property type="entry name" value="MFS"/>
</dbReference>
<evidence type="ECO:0000313" key="8">
    <source>
        <dbReference type="Proteomes" id="UP000050430"/>
    </source>
</evidence>
<feature type="transmembrane region" description="Helical" evidence="5">
    <location>
        <begin position="375"/>
        <end position="393"/>
    </location>
</feature>
<accession>A0A0P6WSB7</accession>
<comment type="caution">
    <text evidence="7">The sequence shown here is derived from an EMBL/GenBank/DDBJ whole genome shotgun (WGS) entry which is preliminary data.</text>
</comment>
<dbReference type="InterPro" id="IPR036259">
    <property type="entry name" value="MFS_trans_sf"/>
</dbReference>
<feature type="transmembrane region" description="Helical" evidence="5">
    <location>
        <begin position="217"/>
        <end position="235"/>
    </location>
</feature>
<dbReference type="Pfam" id="PF07690">
    <property type="entry name" value="MFS_1"/>
    <property type="match status" value="1"/>
</dbReference>
<evidence type="ECO:0000256" key="3">
    <source>
        <dbReference type="ARBA" id="ARBA00022989"/>
    </source>
</evidence>
<keyword evidence="2 5" id="KW-0812">Transmembrane</keyword>
<organism evidence="7 8">
    <name type="scientific">Leptolinea tardivitalis</name>
    <dbReference type="NCBI Taxonomy" id="229920"/>
    <lineage>
        <taxon>Bacteria</taxon>
        <taxon>Bacillati</taxon>
        <taxon>Chloroflexota</taxon>
        <taxon>Anaerolineae</taxon>
        <taxon>Anaerolineales</taxon>
        <taxon>Anaerolineaceae</taxon>
        <taxon>Leptolinea</taxon>
    </lineage>
</organism>
<protein>
    <recommendedName>
        <fullName evidence="6">Major facilitator superfamily (MFS) profile domain-containing protein</fullName>
    </recommendedName>
</protein>
<feature type="transmembrane region" description="Helical" evidence="5">
    <location>
        <begin position="146"/>
        <end position="167"/>
    </location>
</feature>
<dbReference type="GO" id="GO:0005886">
    <property type="term" value="C:plasma membrane"/>
    <property type="evidence" value="ECO:0007669"/>
    <property type="project" value="UniProtKB-SubCell"/>
</dbReference>
<keyword evidence="3 5" id="KW-1133">Transmembrane helix</keyword>
<dbReference type="PANTHER" id="PTHR43129:SF1">
    <property type="entry name" value="FOSMIDOMYCIN RESISTANCE PROTEIN"/>
    <property type="match status" value="1"/>
</dbReference>
<sequence length="399" mass="42341">METETLQPKPGVFQDRILNSLVMGHFIVDVLNGQRTIVLTYLSLFLGLSNYGLGIITTIYVVSSALAQPIFGYVSDRVGARWVAAGGILLMGVFFSLAMFFPGWPAVILLVLASICSGAFHPAGATEATLAGRERMQGREATASSLFFLFGQMGFGIGPMIGGPLLSNLGMPGFLILSIFTIPIGLFAASELKSLIKPMNKPKPVEKPVKSTSPKLVISKSLLLMIGISAFQSWSQSNITAYMPRYLADMQLTPSVYGVIIGLFTAGSAIGCMVGGELADRTSRKTVITWSLLSSTIPLLLIAFTGLSYWLYPLMFIAGGLTGGSFSVIVVQAQKVIPGGMGLASGLILGFIFSAGAIGTMFTGKIADVWGYQPVFYFTALIALLGGILGLMLKEERAG</sequence>
<dbReference type="InterPro" id="IPR020846">
    <property type="entry name" value="MFS_dom"/>
</dbReference>
<dbReference type="PANTHER" id="PTHR43129">
    <property type="entry name" value="FOSMIDOMYCIN RESISTANCE PROTEIN"/>
    <property type="match status" value="1"/>
</dbReference>
<dbReference type="PROSITE" id="PS50850">
    <property type="entry name" value="MFS"/>
    <property type="match status" value="1"/>
</dbReference>
<evidence type="ECO:0000256" key="2">
    <source>
        <dbReference type="ARBA" id="ARBA00022692"/>
    </source>
</evidence>
<comment type="subcellular location">
    <subcellularLocation>
        <location evidence="1">Cell membrane</location>
        <topology evidence="1">Multi-pass membrane protein</topology>
    </subcellularLocation>
</comment>
<feature type="domain" description="Major facilitator superfamily (MFS) profile" evidence="6">
    <location>
        <begin position="17"/>
        <end position="398"/>
    </location>
</feature>
<dbReference type="GO" id="GO:0022857">
    <property type="term" value="F:transmembrane transporter activity"/>
    <property type="evidence" value="ECO:0007669"/>
    <property type="project" value="InterPro"/>
</dbReference>
<evidence type="ECO:0000256" key="5">
    <source>
        <dbReference type="SAM" id="Phobius"/>
    </source>
</evidence>
<keyword evidence="4 5" id="KW-0472">Membrane</keyword>
<dbReference type="EMBL" id="LGCK01000010">
    <property type="protein sequence ID" value="KPL71849.1"/>
    <property type="molecule type" value="Genomic_DNA"/>
</dbReference>
<feature type="transmembrane region" description="Helical" evidence="5">
    <location>
        <begin position="82"/>
        <end position="101"/>
    </location>
</feature>
<dbReference type="CDD" id="cd17478">
    <property type="entry name" value="MFS_FsR"/>
    <property type="match status" value="1"/>
</dbReference>
<dbReference type="Gene3D" id="1.20.1250.20">
    <property type="entry name" value="MFS general substrate transporter like domains"/>
    <property type="match status" value="2"/>
</dbReference>
<dbReference type="Proteomes" id="UP000050430">
    <property type="component" value="Unassembled WGS sequence"/>
</dbReference>
<evidence type="ECO:0000259" key="6">
    <source>
        <dbReference type="PROSITE" id="PS50850"/>
    </source>
</evidence>
<dbReference type="AlphaFoldDB" id="A0A0P6WSB7"/>
<feature type="transmembrane region" description="Helical" evidence="5">
    <location>
        <begin position="173"/>
        <end position="196"/>
    </location>
</feature>
<feature type="transmembrane region" description="Helical" evidence="5">
    <location>
        <begin position="255"/>
        <end position="275"/>
    </location>
</feature>
<gene>
    <name evidence="7" type="ORF">ADM99_10550</name>
</gene>
<name>A0A0P6WSB7_9CHLR</name>
<evidence type="ECO:0000256" key="1">
    <source>
        <dbReference type="ARBA" id="ARBA00004651"/>
    </source>
</evidence>
<evidence type="ECO:0000256" key="4">
    <source>
        <dbReference type="ARBA" id="ARBA00023136"/>
    </source>
</evidence>
<dbReference type="OrthoDB" id="9770492at2"/>
<feature type="transmembrane region" description="Helical" evidence="5">
    <location>
        <begin position="38"/>
        <end position="62"/>
    </location>
</feature>
<evidence type="ECO:0000313" key="7">
    <source>
        <dbReference type="EMBL" id="KPL71849.1"/>
    </source>
</evidence>
<keyword evidence="8" id="KW-1185">Reference proteome</keyword>
<feature type="transmembrane region" description="Helical" evidence="5">
    <location>
        <begin position="343"/>
        <end position="363"/>
    </location>
</feature>
<feature type="transmembrane region" description="Helical" evidence="5">
    <location>
        <begin position="107"/>
        <end position="125"/>
    </location>
</feature>
<dbReference type="STRING" id="229920.ADM99_10550"/>
<feature type="transmembrane region" description="Helical" evidence="5">
    <location>
        <begin position="287"/>
        <end position="304"/>
    </location>
</feature>
<feature type="transmembrane region" description="Helical" evidence="5">
    <location>
        <begin position="310"/>
        <end position="331"/>
    </location>
</feature>
<dbReference type="SUPFAM" id="SSF103473">
    <property type="entry name" value="MFS general substrate transporter"/>
    <property type="match status" value="1"/>
</dbReference>
<reference evidence="7 8" key="1">
    <citation type="submission" date="2015-07" db="EMBL/GenBank/DDBJ databases">
        <title>Genome sequence of Leptolinea tardivitalis DSM 16556.</title>
        <authorList>
            <person name="Hemp J."/>
            <person name="Ward L.M."/>
            <person name="Pace L.A."/>
            <person name="Fischer W.W."/>
        </authorList>
    </citation>
    <scope>NUCLEOTIDE SEQUENCE [LARGE SCALE GENOMIC DNA]</scope>
    <source>
        <strain evidence="7 8">YMTK-2</strain>
    </source>
</reference>
<proteinExistence type="predicted"/>
<dbReference type="RefSeq" id="WP_062420510.1">
    <property type="nucleotide sequence ID" value="NZ_BBYA01000002.1"/>
</dbReference>